<organism evidence="9 10">
    <name type="scientific">Sphingobacterium puteale</name>
    <dbReference type="NCBI Taxonomy" id="2420510"/>
    <lineage>
        <taxon>Bacteria</taxon>
        <taxon>Pseudomonadati</taxon>
        <taxon>Bacteroidota</taxon>
        <taxon>Sphingobacteriia</taxon>
        <taxon>Sphingobacteriales</taxon>
        <taxon>Sphingobacteriaceae</taxon>
        <taxon>Sphingobacterium</taxon>
    </lineage>
</organism>
<dbReference type="SUPFAM" id="SSF49464">
    <property type="entry name" value="Carboxypeptidase regulatory domain-like"/>
    <property type="match status" value="1"/>
</dbReference>
<keyword evidence="5 7" id="KW-0472">Membrane</keyword>
<proteinExistence type="inferred from homology"/>
<dbReference type="InterPro" id="IPR039426">
    <property type="entry name" value="TonB-dep_rcpt-like"/>
</dbReference>
<dbReference type="NCBIfam" id="TIGR04056">
    <property type="entry name" value="OMP_RagA_SusC"/>
    <property type="match status" value="1"/>
</dbReference>
<dbReference type="Proteomes" id="UP000282423">
    <property type="component" value="Unassembled WGS sequence"/>
</dbReference>
<evidence type="ECO:0000256" key="6">
    <source>
        <dbReference type="ARBA" id="ARBA00023237"/>
    </source>
</evidence>
<reference evidence="9 10" key="1">
    <citation type="submission" date="2018-10" db="EMBL/GenBank/DDBJ databases">
        <title>Sphingobacterium sp. M05W1-28.</title>
        <authorList>
            <person name="Cai H."/>
        </authorList>
    </citation>
    <scope>NUCLEOTIDE SEQUENCE [LARGE SCALE GENOMIC DNA]</scope>
    <source>
        <strain evidence="9 10">M05W1-28</strain>
    </source>
</reference>
<accession>A0A420VS40</accession>
<protein>
    <submittedName>
        <fullName evidence="9">TonB-dependent receptor</fullName>
    </submittedName>
</protein>
<dbReference type="Gene3D" id="2.170.130.10">
    <property type="entry name" value="TonB-dependent receptor, plug domain"/>
    <property type="match status" value="1"/>
</dbReference>
<evidence type="ECO:0000256" key="2">
    <source>
        <dbReference type="ARBA" id="ARBA00022448"/>
    </source>
</evidence>
<comment type="caution">
    <text evidence="9">The sequence shown here is derived from an EMBL/GenBank/DDBJ whole genome shotgun (WGS) entry which is preliminary data.</text>
</comment>
<evidence type="ECO:0000256" key="1">
    <source>
        <dbReference type="ARBA" id="ARBA00004571"/>
    </source>
</evidence>
<evidence type="ECO:0000259" key="8">
    <source>
        <dbReference type="Pfam" id="PF07715"/>
    </source>
</evidence>
<dbReference type="InterPro" id="IPR023997">
    <property type="entry name" value="TonB-dep_OMP_SusC/RagA_CS"/>
</dbReference>
<dbReference type="InterPro" id="IPR037066">
    <property type="entry name" value="Plug_dom_sf"/>
</dbReference>
<keyword evidence="3 7" id="KW-1134">Transmembrane beta strand</keyword>
<dbReference type="InterPro" id="IPR008969">
    <property type="entry name" value="CarboxyPept-like_regulatory"/>
</dbReference>
<dbReference type="PROSITE" id="PS52016">
    <property type="entry name" value="TONB_DEPENDENT_REC_3"/>
    <property type="match status" value="1"/>
</dbReference>
<comment type="subcellular location">
    <subcellularLocation>
        <location evidence="1 7">Cell outer membrane</location>
        <topology evidence="1 7">Multi-pass membrane protein</topology>
    </subcellularLocation>
</comment>
<evidence type="ECO:0000256" key="5">
    <source>
        <dbReference type="ARBA" id="ARBA00023136"/>
    </source>
</evidence>
<dbReference type="FunFam" id="2.170.130.10:FF:000008">
    <property type="entry name" value="SusC/RagA family TonB-linked outer membrane protein"/>
    <property type="match status" value="1"/>
</dbReference>
<dbReference type="Pfam" id="PF07715">
    <property type="entry name" value="Plug"/>
    <property type="match status" value="1"/>
</dbReference>
<dbReference type="GO" id="GO:0009279">
    <property type="term" value="C:cell outer membrane"/>
    <property type="evidence" value="ECO:0007669"/>
    <property type="project" value="UniProtKB-SubCell"/>
</dbReference>
<gene>
    <name evidence="9" type="ORF">D7322_23080</name>
</gene>
<name>A0A420VS40_9SPHI</name>
<keyword evidence="4 7" id="KW-0812">Transmembrane</keyword>
<keyword evidence="9" id="KW-0675">Receptor</keyword>
<dbReference type="Pfam" id="PF13715">
    <property type="entry name" value="CarbopepD_reg_2"/>
    <property type="match status" value="1"/>
</dbReference>
<dbReference type="EMBL" id="RBWS01000022">
    <property type="protein sequence ID" value="RKO69124.1"/>
    <property type="molecule type" value="Genomic_DNA"/>
</dbReference>
<keyword evidence="6 7" id="KW-0998">Cell outer membrane</keyword>
<evidence type="ECO:0000313" key="9">
    <source>
        <dbReference type="EMBL" id="RKO69124.1"/>
    </source>
</evidence>
<dbReference type="SUPFAM" id="SSF56935">
    <property type="entry name" value="Porins"/>
    <property type="match status" value="1"/>
</dbReference>
<evidence type="ECO:0000313" key="10">
    <source>
        <dbReference type="Proteomes" id="UP000282423"/>
    </source>
</evidence>
<sequence>MIPNLKTIVLGATCLFQVPQLYAQNQQISGTVTDIVTGKPLPGVSILQKGSGTKGTTDLNGRFSFQVTNTSAVLIFRFIGYDEQEVAVKDAKVLQIKLVQTNKSLDEVVVIGYGEVQRKDLTGSVGSVNMQDIKKAPVGSALEALAGRVAGVQVTSESGKPGSEMNIVIRGANSLTQDNSPLYVIDGFPIENANSNVLNPDEIASIEVLKDASATAIYGARGANGVILITTKKGEAGAPQISYSGYIGSQQIINSMDLMNGYEFVRLQAERDPVGSQLTYFNDGKTLEDYRSVPSNDWQEHIFRDGVMQNHSLSVMGGNSNTKYSVSGNIFGQQGIIINSGFDRKQGKITLDQSFQKLKVGINAMYTGTLTDGSNPAAPESAFSAMNYLMYSVWGYRPIAFADEDLLNDPTDDLANPTNDYRFNPILSAQNELRKNYNNRLIVNGYAEYAFSPALKLRINGGINNSDTRLDTYNNSRTRYGFAGSTNGVNGSILYTQSNTWLNENLLTYNKKFKDHTLNAVVGITFQGNKYHRYGFSAIHLPNEIKGLAGLSEGVPQPVTSLQSEWSMLSYLGRVNYNYKNRYLLTASFRADGSSKFVGNNRYGYFPSAAFAWRLINEPFLKNQQLFSDAKLRLGYGITGNNRVSEYASFSPVYFENTSVSTNGYYSWGNELLQGMYLGIGTPDLRWESTAQRNAGIDLGLFKNRLMLTADYYHKRTYDLLLYAALPSTTGYSNAFKNIGETSNKGIELTLSGDIIQKANFSWNSSFNISFNRNKVVELTENQESLTTALAWDQDYRTTPLYIAKINQPLGQMYGYLWDGVYQYEDFDQQPNGSYLLKQTVATNGNTRSSIRPGDVKYKDLNGDLVVDNLDRTVIGRGYPIHQGGFANTFKYKNFDLHLFFQWSYGNDIVNANRLLFENGSKAHLNQFASYADRWTPENTSSTMPRVGGQGPNVYSTRIIEDGSYLRLKTGSIGYTFDKGLLDKWKIKSLRIYASVQNIWTLTNYSGYDPEVAVYYSALTPGFDYSSYPRPKTFVFGINLNL</sequence>
<evidence type="ECO:0000256" key="4">
    <source>
        <dbReference type="ARBA" id="ARBA00022692"/>
    </source>
</evidence>
<dbReference type="OrthoDB" id="9768177at2"/>
<evidence type="ECO:0000256" key="3">
    <source>
        <dbReference type="ARBA" id="ARBA00022452"/>
    </source>
</evidence>
<dbReference type="AlphaFoldDB" id="A0A420VS40"/>
<keyword evidence="10" id="KW-1185">Reference proteome</keyword>
<dbReference type="InterPro" id="IPR023996">
    <property type="entry name" value="TonB-dep_OMP_SusC/RagA"/>
</dbReference>
<dbReference type="RefSeq" id="WP_121126557.1">
    <property type="nucleotide sequence ID" value="NZ_RBWS01000022.1"/>
</dbReference>
<dbReference type="Gene3D" id="2.60.40.1120">
    <property type="entry name" value="Carboxypeptidase-like, regulatory domain"/>
    <property type="match status" value="1"/>
</dbReference>
<feature type="domain" description="TonB-dependent receptor plug" evidence="8">
    <location>
        <begin position="119"/>
        <end position="226"/>
    </location>
</feature>
<dbReference type="Gene3D" id="2.40.170.20">
    <property type="entry name" value="TonB-dependent receptor, beta-barrel domain"/>
    <property type="match status" value="1"/>
</dbReference>
<keyword evidence="2 7" id="KW-0813">Transport</keyword>
<dbReference type="InterPro" id="IPR012910">
    <property type="entry name" value="Plug_dom"/>
</dbReference>
<comment type="similarity">
    <text evidence="7">Belongs to the TonB-dependent receptor family.</text>
</comment>
<dbReference type="NCBIfam" id="TIGR04057">
    <property type="entry name" value="SusC_RagA_signa"/>
    <property type="match status" value="1"/>
</dbReference>
<evidence type="ECO:0000256" key="7">
    <source>
        <dbReference type="PROSITE-ProRule" id="PRU01360"/>
    </source>
</evidence>
<dbReference type="InterPro" id="IPR036942">
    <property type="entry name" value="Beta-barrel_TonB_sf"/>
</dbReference>